<dbReference type="AlphaFoldDB" id="A0A6J6HQJ9"/>
<name>A0A6J6HQJ9_9ZZZZ</name>
<evidence type="ECO:0000313" key="1">
    <source>
        <dbReference type="EMBL" id="CAB4545508.1"/>
    </source>
</evidence>
<proteinExistence type="predicted"/>
<gene>
    <name evidence="1" type="ORF">UFOPK1410_00938</name>
    <name evidence="2" type="ORF">UFOPK1855_00566</name>
</gene>
<reference evidence="2" key="1">
    <citation type="submission" date="2020-05" db="EMBL/GenBank/DDBJ databases">
        <authorList>
            <person name="Chiriac C."/>
            <person name="Salcher M."/>
            <person name="Ghai R."/>
            <person name="Kavagutti S V."/>
        </authorList>
    </citation>
    <scope>NUCLEOTIDE SEQUENCE</scope>
</reference>
<dbReference type="EMBL" id="CAEZSH010000139">
    <property type="protein sequence ID" value="CAB4545508.1"/>
    <property type="molecule type" value="Genomic_DNA"/>
</dbReference>
<dbReference type="EMBL" id="CAEZUW010000076">
    <property type="protein sequence ID" value="CAB4613705.1"/>
    <property type="molecule type" value="Genomic_DNA"/>
</dbReference>
<protein>
    <submittedName>
        <fullName evidence="2">Unannotated protein</fullName>
    </submittedName>
</protein>
<sequence length="91" mass="9619">MALPAVLAVVAVLLAGFKIANAGANDIRALTSYAVAAARGETQALLDDWAQKHLSDYRVTFYIEASSLCATAKSTSGVARALKRCVWVGDY</sequence>
<organism evidence="2">
    <name type="scientific">freshwater metagenome</name>
    <dbReference type="NCBI Taxonomy" id="449393"/>
    <lineage>
        <taxon>unclassified sequences</taxon>
        <taxon>metagenomes</taxon>
        <taxon>ecological metagenomes</taxon>
    </lineage>
</organism>
<accession>A0A6J6HQJ9</accession>
<evidence type="ECO:0000313" key="2">
    <source>
        <dbReference type="EMBL" id="CAB4613705.1"/>
    </source>
</evidence>